<keyword evidence="7 10" id="KW-0472">Membrane</keyword>
<evidence type="ECO:0000259" key="14">
    <source>
        <dbReference type="Pfam" id="PF07715"/>
    </source>
</evidence>
<accession>A0A6L8MRM2</accession>
<evidence type="ECO:0000256" key="5">
    <source>
        <dbReference type="ARBA" id="ARBA00022692"/>
    </source>
</evidence>
<evidence type="ECO:0000313" key="15">
    <source>
        <dbReference type="EMBL" id="MYM84706.1"/>
    </source>
</evidence>
<evidence type="ECO:0000256" key="2">
    <source>
        <dbReference type="ARBA" id="ARBA00009810"/>
    </source>
</evidence>
<dbReference type="Gene3D" id="2.170.130.10">
    <property type="entry name" value="TonB-dependent receptor, plug domain"/>
    <property type="match status" value="1"/>
</dbReference>
<dbReference type="PANTHER" id="PTHR40980:SF3">
    <property type="entry name" value="TONB-DEPENDENT RECEPTOR-LIKE BETA-BARREL DOMAIN-CONTAINING PROTEIN"/>
    <property type="match status" value="1"/>
</dbReference>
<keyword evidence="5 10" id="KW-0812">Transmembrane</keyword>
<dbReference type="Pfam" id="PF07715">
    <property type="entry name" value="Plug"/>
    <property type="match status" value="1"/>
</dbReference>
<sequence>MATPRKTLLAVVIADLLIGVSAHAQTTTKPADADAGPTVVVSGIRASLSSSLNTKRLQDGVVDAVSAEDAGKFPDTNIAESLQRVTGVQIQRNGGEGRYISVRGLGPEFNNVLVNGRTLTSDTGGREFSFDLLSSDLISKALVYKTSQPFLPEGGIGSTVDIQTARPLSGKTGHSTVINASGSYDNNSEKKTPNISGMYSFANEERNFGVTASLSYTDRASKQNKAITDAWNYRDVSVINGDLNSKGLTMADVTNKKLYIPQSYGFQQEDEKRKRLVGNLTVQYNPSSTWKLTADALYSHLDQRNDIIAVSDWINPQVLGAQINGSNQITGLLRPGSTFYANNPALAGNGKLLGEANSNDMIVKGGDRKSITSAFGLNSKWALAPEWKLEGDVNTSRTNSGSPDMWVVAGMVPKNGDVLTFNGTPSIVFGDGIADPTAVRAHAVSNGDVQRTDKISEGRMSLAWSHEMGYFKGLDTGLSYSQREVKRTSWSSDSWNTYSGYHIGLPSSLFTVTPLENFLGGGAQVPSAYLRFDPYAYMNYLNQRSTLAQSNDPARYLDTSLFPDGPMAIDYTKPSMSGVKEKVSSIFLDSKWEGEGWSANAGVRVVHVQSTSVGTSRVLQTAVKSPNDTTYILTYGPMNTNTVSNSYNSVLPSANLKFDLTSDMMLRLAASKTETRPTLSQMGVDNSYGGRYGDVQTGGGNPYLKPMKSNNLDLSWEWYLSKTNYVSAAVFQKNVRDFLETRLVDTTLPQYPGEVVHDTRIRNGQKGKIKGVELAGQYAFDESVSWLKGFGVAANYTYVDATASREVDSGTPNCGYPGLSPQSYNGSVFYENSKFQARVSYNWRNHFSIDCGGGSTQPRNRSAYGQTDASLRYNITPTLSLYLDAINLTNSRTREYALNESQFLTLEDVGRRVNLGLRAAF</sequence>
<evidence type="ECO:0000256" key="1">
    <source>
        <dbReference type="ARBA" id="ARBA00004571"/>
    </source>
</evidence>
<feature type="signal peptide" evidence="12">
    <location>
        <begin position="1"/>
        <end position="24"/>
    </location>
</feature>
<feature type="domain" description="TonB-dependent receptor plug" evidence="14">
    <location>
        <begin position="58"/>
        <end position="151"/>
    </location>
</feature>
<dbReference type="InterPro" id="IPR012910">
    <property type="entry name" value="Plug_dom"/>
</dbReference>
<dbReference type="PROSITE" id="PS52016">
    <property type="entry name" value="TONB_DEPENDENT_REC_3"/>
    <property type="match status" value="1"/>
</dbReference>
<evidence type="ECO:0000256" key="9">
    <source>
        <dbReference type="ARBA" id="ARBA00023237"/>
    </source>
</evidence>
<keyword evidence="12" id="KW-0732">Signal</keyword>
<dbReference type="PANTHER" id="PTHR40980">
    <property type="entry name" value="PLUG DOMAIN-CONTAINING PROTEIN"/>
    <property type="match status" value="1"/>
</dbReference>
<dbReference type="SUPFAM" id="SSF56935">
    <property type="entry name" value="Porins"/>
    <property type="match status" value="1"/>
</dbReference>
<protein>
    <submittedName>
        <fullName evidence="15">TonB-dependent receptor</fullName>
    </submittedName>
</protein>
<feature type="chain" id="PRO_5026951889" evidence="12">
    <location>
        <begin position="25"/>
        <end position="921"/>
    </location>
</feature>
<dbReference type="NCBIfam" id="TIGR01782">
    <property type="entry name" value="TonB-Xanth-Caul"/>
    <property type="match status" value="1"/>
</dbReference>
<dbReference type="InterPro" id="IPR010104">
    <property type="entry name" value="TonB_rcpt_bac"/>
</dbReference>
<dbReference type="Proteomes" id="UP000474565">
    <property type="component" value="Unassembled WGS sequence"/>
</dbReference>
<reference evidence="15 16" key="1">
    <citation type="submission" date="2019-12" db="EMBL/GenBank/DDBJ databases">
        <title>Novel species isolated from a subtropical stream in China.</title>
        <authorList>
            <person name="Lu H."/>
        </authorList>
    </citation>
    <scope>NUCLEOTIDE SEQUENCE [LARGE SCALE GENOMIC DNA]</scope>
    <source>
        <strain evidence="15 16">FT50W</strain>
    </source>
</reference>
<evidence type="ECO:0000256" key="12">
    <source>
        <dbReference type="SAM" id="SignalP"/>
    </source>
</evidence>
<dbReference type="CDD" id="cd01347">
    <property type="entry name" value="ligand_gated_channel"/>
    <property type="match status" value="1"/>
</dbReference>
<comment type="similarity">
    <text evidence="2 10 11">Belongs to the TonB-dependent receptor family.</text>
</comment>
<dbReference type="InterPro" id="IPR039426">
    <property type="entry name" value="TonB-dep_rcpt-like"/>
</dbReference>
<evidence type="ECO:0000313" key="16">
    <source>
        <dbReference type="Proteomes" id="UP000474565"/>
    </source>
</evidence>
<feature type="domain" description="TonB-dependent receptor-like beta-barrel" evidence="13">
    <location>
        <begin position="461"/>
        <end position="888"/>
    </location>
</feature>
<evidence type="ECO:0000256" key="6">
    <source>
        <dbReference type="ARBA" id="ARBA00023077"/>
    </source>
</evidence>
<evidence type="ECO:0000256" key="8">
    <source>
        <dbReference type="ARBA" id="ARBA00023170"/>
    </source>
</evidence>
<dbReference type="EMBL" id="WWCP01000037">
    <property type="protein sequence ID" value="MYM84706.1"/>
    <property type="molecule type" value="Genomic_DNA"/>
</dbReference>
<keyword evidence="6 11" id="KW-0798">TonB box</keyword>
<dbReference type="InterPro" id="IPR000531">
    <property type="entry name" value="Beta-barrel_TonB"/>
</dbReference>
<dbReference type="InterPro" id="IPR036942">
    <property type="entry name" value="Beta-barrel_TonB_sf"/>
</dbReference>
<gene>
    <name evidence="15" type="ORF">GTP44_22510</name>
</gene>
<keyword evidence="3 10" id="KW-0813">Transport</keyword>
<dbReference type="Gene3D" id="2.40.170.20">
    <property type="entry name" value="TonB-dependent receptor, beta-barrel domain"/>
    <property type="match status" value="1"/>
</dbReference>
<keyword evidence="4 10" id="KW-1134">Transmembrane beta strand</keyword>
<dbReference type="AlphaFoldDB" id="A0A6L8MRM2"/>
<dbReference type="RefSeq" id="WP_161021169.1">
    <property type="nucleotide sequence ID" value="NZ_WWCP01000037.1"/>
</dbReference>
<keyword evidence="8 15" id="KW-0675">Receptor</keyword>
<evidence type="ECO:0000256" key="3">
    <source>
        <dbReference type="ARBA" id="ARBA00022448"/>
    </source>
</evidence>
<evidence type="ECO:0000256" key="4">
    <source>
        <dbReference type="ARBA" id="ARBA00022452"/>
    </source>
</evidence>
<dbReference type="InterPro" id="IPR037066">
    <property type="entry name" value="Plug_dom_sf"/>
</dbReference>
<organism evidence="15 16">
    <name type="scientific">Duganella lactea</name>
    <dbReference type="NCBI Taxonomy" id="2692173"/>
    <lineage>
        <taxon>Bacteria</taxon>
        <taxon>Pseudomonadati</taxon>
        <taxon>Pseudomonadota</taxon>
        <taxon>Betaproteobacteria</taxon>
        <taxon>Burkholderiales</taxon>
        <taxon>Oxalobacteraceae</taxon>
        <taxon>Telluria group</taxon>
        <taxon>Duganella</taxon>
    </lineage>
</organism>
<evidence type="ECO:0000256" key="11">
    <source>
        <dbReference type="RuleBase" id="RU003357"/>
    </source>
</evidence>
<dbReference type="Pfam" id="PF00593">
    <property type="entry name" value="TonB_dep_Rec_b-barrel"/>
    <property type="match status" value="1"/>
</dbReference>
<proteinExistence type="inferred from homology"/>
<evidence type="ECO:0000256" key="7">
    <source>
        <dbReference type="ARBA" id="ARBA00023136"/>
    </source>
</evidence>
<comment type="subcellular location">
    <subcellularLocation>
        <location evidence="1 10">Cell outer membrane</location>
        <topology evidence="1 10">Multi-pass membrane protein</topology>
    </subcellularLocation>
</comment>
<name>A0A6L8MRM2_9BURK</name>
<evidence type="ECO:0000256" key="10">
    <source>
        <dbReference type="PROSITE-ProRule" id="PRU01360"/>
    </source>
</evidence>
<keyword evidence="9 10" id="KW-0998">Cell outer membrane</keyword>
<evidence type="ECO:0000259" key="13">
    <source>
        <dbReference type="Pfam" id="PF00593"/>
    </source>
</evidence>
<comment type="caution">
    <text evidence="15">The sequence shown here is derived from an EMBL/GenBank/DDBJ whole genome shotgun (WGS) entry which is preliminary data.</text>
</comment>
<dbReference type="GO" id="GO:0009279">
    <property type="term" value="C:cell outer membrane"/>
    <property type="evidence" value="ECO:0007669"/>
    <property type="project" value="UniProtKB-SubCell"/>
</dbReference>